<evidence type="ECO:0000313" key="3">
    <source>
        <dbReference type="Proteomes" id="UP000192714"/>
    </source>
</evidence>
<accession>A0AB73N9V7</accession>
<dbReference type="AlphaFoldDB" id="A0AB73N9V7"/>
<name>A0AB73N9V7_BIFAD</name>
<organism evidence="2 3">
    <name type="scientific">Bifidobacterium adolescentis</name>
    <dbReference type="NCBI Taxonomy" id="1680"/>
    <lineage>
        <taxon>Bacteria</taxon>
        <taxon>Bacillati</taxon>
        <taxon>Actinomycetota</taxon>
        <taxon>Actinomycetes</taxon>
        <taxon>Bifidobacteriales</taxon>
        <taxon>Bifidobacteriaceae</taxon>
        <taxon>Bifidobacterium</taxon>
    </lineage>
</organism>
<feature type="transmembrane region" description="Helical" evidence="1">
    <location>
        <begin position="133"/>
        <end position="156"/>
    </location>
</feature>
<comment type="caution">
    <text evidence="2">The sequence shown here is derived from an EMBL/GenBank/DDBJ whole genome shotgun (WGS) entry which is preliminary data.</text>
</comment>
<reference evidence="2 3" key="1">
    <citation type="submission" date="2017-03" db="EMBL/GenBank/DDBJ databases">
        <title>Maternal inheritance of bifidobacteria.</title>
        <authorList>
            <person name="Lugli G.A."/>
            <person name="Duranti S."/>
            <person name="Milani C."/>
            <person name="Mancabelli L."/>
        </authorList>
    </citation>
    <scope>NUCLEOTIDE SEQUENCE [LARGE SCALE GENOMIC DNA]</scope>
    <source>
        <strain evidence="2 3">1892B</strain>
    </source>
</reference>
<feature type="transmembrane region" description="Helical" evidence="1">
    <location>
        <begin position="105"/>
        <end position="126"/>
    </location>
</feature>
<feature type="transmembrane region" description="Helical" evidence="1">
    <location>
        <begin position="162"/>
        <end position="181"/>
    </location>
</feature>
<evidence type="ECO:0000256" key="1">
    <source>
        <dbReference type="SAM" id="Phobius"/>
    </source>
</evidence>
<feature type="transmembrane region" description="Helical" evidence="1">
    <location>
        <begin position="57"/>
        <end position="75"/>
    </location>
</feature>
<sequence length="221" mass="25000">MHAICRIGQVCGRKKGLRMLIFVIYAIFASRFYYSAQDTGIFMGMFRIAPAMSHPDLTLNMYPLLFMVGGIALALEQCSEYLMIPDYLVYVRSRRGWSHFCRYCALLLCYCALFTGVQLIIAVMIVSRDRQECLLMTAICAALTLAVLMLIINIGYLLNCRVMGYATAAALYTALLSLDGVRRWLISSWIGILPCWVPVLTVLFLALAMVNLIVFEHVEMY</sequence>
<feature type="transmembrane region" description="Helical" evidence="1">
    <location>
        <begin position="193"/>
        <end position="215"/>
    </location>
</feature>
<evidence type="ECO:0008006" key="4">
    <source>
        <dbReference type="Google" id="ProtNLM"/>
    </source>
</evidence>
<protein>
    <recommendedName>
        <fullName evidence="4">ABC transporter permease</fullName>
    </recommendedName>
</protein>
<dbReference type="Proteomes" id="UP000192714">
    <property type="component" value="Unassembled WGS sequence"/>
</dbReference>
<gene>
    <name evidence="2" type="ORF">B5789_1516</name>
</gene>
<keyword evidence="1" id="KW-0472">Membrane</keyword>
<feature type="transmembrane region" description="Helical" evidence="1">
    <location>
        <begin position="16"/>
        <end position="36"/>
    </location>
</feature>
<proteinExistence type="predicted"/>
<evidence type="ECO:0000313" key="2">
    <source>
        <dbReference type="EMBL" id="OQM57278.1"/>
    </source>
</evidence>
<keyword evidence="1" id="KW-1133">Transmembrane helix</keyword>
<dbReference type="EMBL" id="NAQF01000007">
    <property type="protein sequence ID" value="OQM57278.1"/>
    <property type="molecule type" value="Genomic_DNA"/>
</dbReference>
<keyword evidence="1" id="KW-0812">Transmembrane</keyword>